<proteinExistence type="predicted"/>
<dbReference type="Gene3D" id="3.30.460.10">
    <property type="entry name" value="Beta Polymerase, domain 2"/>
    <property type="match status" value="1"/>
</dbReference>
<dbReference type="CDD" id="cd05398">
    <property type="entry name" value="NT_ClassII-CCAase"/>
    <property type="match status" value="1"/>
</dbReference>
<keyword evidence="3" id="KW-0819">tRNA processing</keyword>
<dbReference type="GO" id="GO:0042245">
    <property type="term" value="P:RNA repair"/>
    <property type="evidence" value="ECO:0007669"/>
    <property type="project" value="UniProtKB-KW"/>
</dbReference>
<comment type="cofactor">
    <cofactor evidence="1">
        <name>Mg(2+)</name>
        <dbReference type="ChEBI" id="CHEBI:18420"/>
    </cofactor>
</comment>
<evidence type="ECO:0000313" key="14">
    <source>
        <dbReference type="EMBL" id="MDQ1106110.1"/>
    </source>
</evidence>
<dbReference type="GO" id="GO:1990817">
    <property type="term" value="F:poly(A) RNA polymerase activity"/>
    <property type="evidence" value="ECO:0007669"/>
    <property type="project" value="UniProtKB-EC"/>
</dbReference>
<dbReference type="InterPro" id="IPR003607">
    <property type="entry name" value="HD/PDEase_dom"/>
</dbReference>
<feature type="region of interest" description="Disordered" evidence="12">
    <location>
        <begin position="1"/>
        <end position="24"/>
    </location>
</feature>
<dbReference type="EC" id="2.7.7.19" evidence="14"/>
<dbReference type="GO" id="GO:0046872">
    <property type="term" value="F:metal ion binding"/>
    <property type="evidence" value="ECO:0007669"/>
    <property type="project" value="UniProtKB-KW"/>
</dbReference>
<dbReference type="InterPro" id="IPR006675">
    <property type="entry name" value="HDIG_dom"/>
</dbReference>
<dbReference type="AlphaFoldDB" id="A0AAJ1U541"/>
<evidence type="ECO:0000256" key="1">
    <source>
        <dbReference type="ARBA" id="ARBA00001946"/>
    </source>
</evidence>
<feature type="coiled-coil region" evidence="11">
    <location>
        <begin position="414"/>
        <end position="441"/>
    </location>
</feature>
<reference evidence="14" key="1">
    <citation type="submission" date="2023-07" db="EMBL/GenBank/DDBJ databases">
        <title>Functional and genomic diversity of the sorghum phyllosphere microbiome.</title>
        <authorList>
            <person name="Shade A."/>
        </authorList>
    </citation>
    <scope>NUCLEOTIDE SEQUENCE</scope>
    <source>
        <strain evidence="14">SORGH_AS_1067</strain>
    </source>
</reference>
<evidence type="ECO:0000259" key="13">
    <source>
        <dbReference type="PROSITE" id="PS51831"/>
    </source>
</evidence>
<dbReference type="FunFam" id="1.10.3090.10:FF:000002">
    <property type="entry name" value="CCA tRNA nucleotidyltransferase"/>
    <property type="match status" value="1"/>
</dbReference>
<keyword evidence="8" id="KW-0067">ATP-binding</keyword>
<dbReference type="PROSITE" id="PS51831">
    <property type="entry name" value="HD"/>
    <property type="match status" value="1"/>
</dbReference>
<keyword evidence="11" id="KW-0175">Coiled coil</keyword>
<dbReference type="PANTHER" id="PTHR47545:SF1">
    <property type="entry name" value="MULTIFUNCTIONAL CCA PROTEIN"/>
    <property type="match status" value="1"/>
</dbReference>
<dbReference type="CDD" id="cd00077">
    <property type="entry name" value="HDc"/>
    <property type="match status" value="1"/>
</dbReference>
<dbReference type="InterPro" id="IPR043519">
    <property type="entry name" value="NT_sf"/>
</dbReference>
<keyword evidence="10" id="KW-0694">RNA-binding</keyword>
<comment type="caution">
    <text evidence="14">The sequence shown here is derived from an EMBL/GenBank/DDBJ whole genome shotgun (WGS) entry which is preliminary data.</text>
</comment>
<dbReference type="InterPro" id="IPR002646">
    <property type="entry name" value="PolA_pol_head_dom"/>
</dbReference>
<evidence type="ECO:0000256" key="12">
    <source>
        <dbReference type="SAM" id="MobiDB-lite"/>
    </source>
</evidence>
<dbReference type="Pfam" id="PF01743">
    <property type="entry name" value="PolyA_pol"/>
    <property type="match status" value="1"/>
</dbReference>
<gene>
    <name evidence="14" type="ORF">QE405_003394</name>
</gene>
<dbReference type="GO" id="GO:0008033">
    <property type="term" value="P:tRNA processing"/>
    <property type="evidence" value="ECO:0007669"/>
    <property type="project" value="UniProtKB-KW"/>
</dbReference>
<dbReference type="Gene3D" id="1.10.3090.10">
    <property type="entry name" value="cca-adding enzyme, domain 2"/>
    <property type="match status" value="1"/>
</dbReference>
<dbReference type="Pfam" id="PF01966">
    <property type="entry name" value="HD"/>
    <property type="match status" value="1"/>
</dbReference>
<sequence>MSPDGLESSPAVPATTPDAPTPPLSMVEVQQRVSSELERIGVVVDELGERFEAAGHSLHLVGGPVRDAMLGRLQNDLDFTTSAHPDAVERLLKGWAEAVWDIGRAFGTIGCRKGDWTIEITTFRSEAYSADSRKPEVAYGTDLVGDLGRRDFTVNAMAVSVPGRVFEDPFGGIGDLAHRVLRTPGRPEDSFSDDPLRMMRAARFAAQLGFDVAPDVVAAMTAMAERIDVISAERVRDELVKLVCAPYPRRGLALLVETGLAARVLPELPALQLERDEHHRHKDVYEHSLTVLEQSMDLEERLAAPDGPGTPDFIVRFAALVHDIGKPRTRRFLEDGSVTFHHHDVVGAKLVRKRMKALRFSGEQIDAVSKLVELHLRFHGYGDGGWTDSAVRRYVRDAGDQLQRLHILTRADCTTRNRRKAERLRRTYDDLERRIGELAEQEELDAMRPDLDGNQIMGILGIGPGRDVGEAYKFLLEQRMDHGPQDPATAEAALRAWWAERQG</sequence>
<evidence type="ECO:0000256" key="8">
    <source>
        <dbReference type="ARBA" id="ARBA00022840"/>
    </source>
</evidence>
<dbReference type="InterPro" id="IPR050124">
    <property type="entry name" value="tRNA_CCA-adding_enzyme"/>
</dbReference>
<dbReference type="Proteomes" id="UP001239215">
    <property type="component" value="Unassembled WGS sequence"/>
</dbReference>
<dbReference type="InterPro" id="IPR006674">
    <property type="entry name" value="HD_domain"/>
</dbReference>
<evidence type="ECO:0000256" key="11">
    <source>
        <dbReference type="SAM" id="Coils"/>
    </source>
</evidence>
<accession>A0AAJ1U541</accession>
<evidence type="ECO:0000256" key="6">
    <source>
        <dbReference type="ARBA" id="ARBA00022741"/>
    </source>
</evidence>
<keyword evidence="6" id="KW-0547">Nucleotide-binding</keyword>
<dbReference type="EMBL" id="JAUTAN010000001">
    <property type="protein sequence ID" value="MDQ1106110.1"/>
    <property type="molecule type" value="Genomic_DNA"/>
</dbReference>
<evidence type="ECO:0000256" key="9">
    <source>
        <dbReference type="ARBA" id="ARBA00022842"/>
    </source>
</evidence>
<keyword evidence="9" id="KW-0460">Magnesium</keyword>
<dbReference type="PANTHER" id="PTHR47545">
    <property type="entry name" value="MULTIFUNCTIONAL CCA PROTEIN"/>
    <property type="match status" value="1"/>
</dbReference>
<name>A0AAJ1U541_9ACTN</name>
<dbReference type="NCBIfam" id="TIGR00277">
    <property type="entry name" value="HDIG"/>
    <property type="match status" value="1"/>
</dbReference>
<keyword evidence="4 14" id="KW-0548">Nucleotidyltransferase</keyword>
<evidence type="ECO:0000313" key="15">
    <source>
        <dbReference type="Proteomes" id="UP001239215"/>
    </source>
</evidence>
<dbReference type="GO" id="GO:0005524">
    <property type="term" value="F:ATP binding"/>
    <property type="evidence" value="ECO:0007669"/>
    <property type="project" value="UniProtKB-KW"/>
</dbReference>
<keyword evidence="7" id="KW-0692">RNA repair</keyword>
<evidence type="ECO:0000256" key="4">
    <source>
        <dbReference type="ARBA" id="ARBA00022695"/>
    </source>
</evidence>
<evidence type="ECO:0000256" key="7">
    <source>
        <dbReference type="ARBA" id="ARBA00022800"/>
    </source>
</evidence>
<dbReference type="NCBIfam" id="TIGR02692">
    <property type="entry name" value="tRNA_CCA_actino"/>
    <property type="match status" value="1"/>
</dbReference>
<evidence type="ECO:0000256" key="3">
    <source>
        <dbReference type="ARBA" id="ARBA00022694"/>
    </source>
</evidence>
<feature type="domain" description="HD" evidence="13">
    <location>
        <begin position="284"/>
        <end position="414"/>
    </location>
</feature>
<keyword evidence="5" id="KW-0479">Metal-binding</keyword>
<dbReference type="SUPFAM" id="SSF81301">
    <property type="entry name" value="Nucleotidyltransferase"/>
    <property type="match status" value="1"/>
</dbReference>
<dbReference type="InterPro" id="IPR014065">
    <property type="entry name" value="tRNA_adenylyltransferase"/>
</dbReference>
<evidence type="ECO:0000256" key="2">
    <source>
        <dbReference type="ARBA" id="ARBA00022679"/>
    </source>
</evidence>
<evidence type="ECO:0000256" key="5">
    <source>
        <dbReference type="ARBA" id="ARBA00022723"/>
    </source>
</evidence>
<dbReference type="Pfam" id="PF12627">
    <property type="entry name" value="PolyA_pol_RNAbd"/>
    <property type="match status" value="1"/>
</dbReference>
<dbReference type="SMART" id="SM00471">
    <property type="entry name" value="HDc"/>
    <property type="match status" value="1"/>
</dbReference>
<protein>
    <submittedName>
        <fullName evidence="14">Poly(A) polymerase</fullName>
        <ecNumber evidence="14">2.7.7.19</ecNumber>
    </submittedName>
</protein>
<keyword evidence="2 14" id="KW-0808">Transferase</keyword>
<dbReference type="SUPFAM" id="SSF81891">
    <property type="entry name" value="Poly A polymerase C-terminal region-like"/>
    <property type="match status" value="1"/>
</dbReference>
<evidence type="ECO:0000256" key="10">
    <source>
        <dbReference type="ARBA" id="ARBA00022884"/>
    </source>
</evidence>
<organism evidence="14 15">
    <name type="scientific">Nocardioides zeae</name>
    <dbReference type="NCBI Taxonomy" id="1457234"/>
    <lineage>
        <taxon>Bacteria</taxon>
        <taxon>Bacillati</taxon>
        <taxon>Actinomycetota</taxon>
        <taxon>Actinomycetes</taxon>
        <taxon>Propionibacteriales</taxon>
        <taxon>Nocardioidaceae</taxon>
        <taxon>Nocardioides</taxon>
    </lineage>
</organism>
<dbReference type="GO" id="GO:0003723">
    <property type="term" value="F:RNA binding"/>
    <property type="evidence" value="ECO:0007669"/>
    <property type="project" value="UniProtKB-KW"/>
</dbReference>
<dbReference type="InterPro" id="IPR032828">
    <property type="entry name" value="PolyA_RNA-bd"/>
</dbReference>